<evidence type="ECO:0000313" key="3">
    <source>
        <dbReference type="Proteomes" id="UP001568358"/>
    </source>
</evidence>
<organism evidence="2 3">
    <name type="scientific">Halodesulfovibrio aestuarii</name>
    <dbReference type="NCBI Taxonomy" id="126333"/>
    <lineage>
        <taxon>Bacteria</taxon>
        <taxon>Pseudomonadati</taxon>
        <taxon>Thermodesulfobacteriota</taxon>
        <taxon>Desulfovibrionia</taxon>
        <taxon>Desulfovibrionales</taxon>
        <taxon>Desulfovibrionaceae</taxon>
        <taxon>Halodesulfovibrio</taxon>
    </lineage>
</organism>
<accession>A0ABV4JUN5</accession>
<protein>
    <submittedName>
        <fullName evidence="2">Uncharacterized protein</fullName>
    </submittedName>
</protein>
<evidence type="ECO:0000313" key="2">
    <source>
        <dbReference type="EMBL" id="MEZ6854191.1"/>
    </source>
</evidence>
<keyword evidence="3" id="KW-1185">Reference proteome</keyword>
<evidence type="ECO:0000256" key="1">
    <source>
        <dbReference type="SAM" id="MobiDB-lite"/>
    </source>
</evidence>
<gene>
    <name evidence="2" type="ORF">AB2Z07_11740</name>
</gene>
<reference evidence="2 3" key="1">
    <citation type="submission" date="2024-07" db="EMBL/GenBank/DDBJ databases">
        <title>Active virus-host system and metabolic interactions in a Lokiarchaeon culture.</title>
        <authorList>
            <person name="Ponce Toledo R.I."/>
            <person name="Rodrigues Oliveira T."/>
            <person name="Schleper C."/>
        </authorList>
    </citation>
    <scope>NUCLEOTIDE SEQUENCE [LARGE SCALE GENOMIC DNA]</scope>
    <source>
        <strain evidence="2 3">B35</strain>
    </source>
</reference>
<sequence>MDLLFSPTTKHFYSPKLGGIPKDATISVTFAERRALRDQCERENKIIDADENGYPIAVEPPPAPEPPAPTEQELAEQRISEIQQALTANDLASVRPLRAIFDAQKKAVAPDPQDEARLTELEEQAQTLRAELATLAAQLNTDAT</sequence>
<dbReference type="EMBL" id="JBFSOO010000008">
    <property type="protein sequence ID" value="MEZ6854191.1"/>
    <property type="molecule type" value="Genomic_DNA"/>
</dbReference>
<feature type="region of interest" description="Disordered" evidence="1">
    <location>
        <begin position="46"/>
        <end position="71"/>
    </location>
</feature>
<comment type="caution">
    <text evidence="2">The sequence shown here is derived from an EMBL/GenBank/DDBJ whole genome shotgun (WGS) entry which is preliminary data.</text>
</comment>
<name>A0ABV4JUN5_9BACT</name>
<feature type="compositionally biased region" description="Pro residues" evidence="1">
    <location>
        <begin position="58"/>
        <end position="69"/>
    </location>
</feature>
<proteinExistence type="predicted"/>
<dbReference type="RefSeq" id="WP_371150733.1">
    <property type="nucleotide sequence ID" value="NZ_JBFSOO010000008.1"/>
</dbReference>
<dbReference type="Proteomes" id="UP001568358">
    <property type="component" value="Unassembled WGS sequence"/>
</dbReference>